<organism evidence="3">
    <name type="scientific">Hemiselmis andersenii</name>
    <name type="common">Cryptophyte alga</name>
    <dbReference type="NCBI Taxonomy" id="464988"/>
    <lineage>
        <taxon>Eukaryota</taxon>
        <taxon>Cryptophyceae</taxon>
        <taxon>Cryptomonadales</taxon>
        <taxon>Hemiselmidaceae</taxon>
        <taxon>Hemiselmis</taxon>
    </lineage>
</organism>
<feature type="compositionally biased region" description="Polar residues" evidence="1">
    <location>
        <begin position="103"/>
        <end position="132"/>
    </location>
</feature>
<dbReference type="AlphaFoldDB" id="A0A6T8HW43"/>
<feature type="region of interest" description="Disordered" evidence="1">
    <location>
        <begin position="83"/>
        <end position="140"/>
    </location>
</feature>
<gene>
    <name evidence="2" type="ORF">HAND1043_LOCUS3776</name>
    <name evidence="3" type="ORF">HAND1043_LOCUS3777</name>
</gene>
<feature type="compositionally biased region" description="Polar residues" evidence="1">
    <location>
        <begin position="173"/>
        <end position="189"/>
    </location>
</feature>
<feature type="region of interest" description="Disordered" evidence="1">
    <location>
        <begin position="173"/>
        <end position="193"/>
    </location>
</feature>
<dbReference type="EMBL" id="HBFK01006298">
    <property type="protein sequence ID" value="CAD8737284.1"/>
    <property type="molecule type" value="Transcribed_RNA"/>
</dbReference>
<proteinExistence type="predicted"/>
<evidence type="ECO:0000313" key="3">
    <source>
        <dbReference type="EMBL" id="CAD8737285.1"/>
    </source>
</evidence>
<name>A0A6T8HW43_HEMAN</name>
<reference evidence="3" key="1">
    <citation type="submission" date="2021-01" db="EMBL/GenBank/DDBJ databases">
        <authorList>
            <person name="Corre E."/>
            <person name="Pelletier E."/>
            <person name="Niang G."/>
            <person name="Scheremetjew M."/>
            <person name="Finn R."/>
            <person name="Kale V."/>
            <person name="Holt S."/>
            <person name="Cochrane G."/>
            <person name="Meng A."/>
            <person name="Brown T."/>
            <person name="Cohen L."/>
        </authorList>
    </citation>
    <scope>NUCLEOTIDE SEQUENCE</scope>
    <source>
        <strain evidence="3">CCMP441</strain>
    </source>
</reference>
<dbReference type="EMBL" id="HBFK01006299">
    <property type="protein sequence ID" value="CAD8737285.1"/>
    <property type="molecule type" value="Transcribed_RNA"/>
</dbReference>
<sequence length="252" mass="27372">MHAHTGTGTDRDCRERTLQGSRHLGVVHVCPCHLPQRRYETMITEGDNSGGETVEINPIYDWLRGITPGLGASFECGATPLLQAGDGGGKKTPLIKSKEASGVSMNPLRSGSNSPMSPAMSVASTVVPQGPSQKRCASCDSVGDAGESTCQICGEDFPRHTWAFATTWQRTPSSQLLHQQTGSPISTPRTQRRLFEREPVPFDKVVREPMVWQSARMKIRTVDGGCREVEVPMLLNTSQVPPANDEAAGKWM</sequence>
<evidence type="ECO:0000313" key="2">
    <source>
        <dbReference type="EMBL" id="CAD8737284.1"/>
    </source>
</evidence>
<accession>A0A6T8HW43</accession>
<protein>
    <submittedName>
        <fullName evidence="3">Uncharacterized protein</fullName>
    </submittedName>
</protein>
<evidence type="ECO:0000256" key="1">
    <source>
        <dbReference type="SAM" id="MobiDB-lite"/>
    </source>
</evidence>